<evidence type="ECO:0000313" key="1">
    <source>
        <dbReference type="EMBL" id="MPM87203.1"/>
    </source>
</evidence>
<gene>
    <name evidence="1" type="ORF">SDC9_134297</name>
</gene>
<accession>A0A645DEC8</accession>
<dbReference type="AlphaFoldDB" id="A0A645DEC8"/>
<sequence length="123" mass="13599">MRTVRVEYSAGIAYGVGFDVVDKRVGQFFFDFGLVYRIVLFGGLMKLDVFDQGLLFGQALGEIVVGLDAGAEKSAFVFAFGRKGKFAAELTDFIGEHICAGRFRFYRCIVLACCELGNIDDRV</sequence>
<name>A0A645DEC8_9ZZZZ</name>
<organism evidence="1">
    <name type="scientific">bioreactor metagenome</name>
    <dbReference type="NCBI Taxonomy" id="1076179"/>
    <lineage>
        <taxon>unclassified sequences</taxon>
        <taxon>metagenomes</taxon>
        <taxon>ecological metagenomes</taxon>
    </lineage>
</organism>
<dbReference type="EMBL" id="VSSQ01035075">
    <property type="protein sequence ID" value="MPM87203.1"/>
    <property type="molecule type" value="Genomic_DNA"/>
</dbReference>
<proteinExistence type="predicted"/>
<protein>
    <submittedName>
        <fullName evidence="1">Uncharacterized protein</fullName>
    </submittedName>
</protein>
<comment type="caution">
    <text evidence="1">The sequence shown here is derived from an EMBL/GenBank/DDBJ whole genome shotgun (WGS) entry which is preliminary data.</text>
</comment>
<reference evidence="1" key="1">
    <citation type="submission" date="2019-08" db="EMBL/GenBank/DDBJ databases">
        <authorList>
            <person name="Kucharzyk K."/>
            <person name="Murdoch R.W."/>
            <person name="Higgins S."/>
            <person name="Loffler F."/>
        </authorList>
    </citation>
    <scope>NUCLEOTIDE SEQUENCE</scope>
</reference>